<sequence>MLFEDHHQLCSAERQVEKVTAGTLSALTNHSLGPTPTSQPSVPLGAFQGRPVCKNRLVDPMCLEQHDAQPPFPQAHTHGKLIWEKQMAPRRHNTCTCNLLKRNASVEPILD</sequence>
<organism evidence="1 2">
    <name type="scientific">Bagarius yarrelli</name>
    <name type="common">Goonch</name>
    <name type="synonym">Bagrus yarrelli</name>
    <dbReference type="NCBI Taxonomy" id="175774"/>
    <lineage>
        <taxon>Eukaryota</taxon>
        <taxon>Metazoa</taxon>
        <taxon>Chordata</taxon>
        <taxon>Craniata</taxon>
        <taxon>Vertebrata</taxon>
        <taxon>Euteleostomi</taxon>
        <taxon>Actinopterygii</taxon>
        <taxon>Neopterygii</taxon>
        <taxon>Teleostei</taxon>
        <taxon>Ostariophysi</taxon>
        <taxon>Siluriformes</taxon>
        <taxon>Sisoridae</taxon>
        <taxon>Sisorinae</taxon>
        <taxon>Bagarius</taxon>
    </lineage>
</organism>
<name>A0A556U3X1_BAGYA</name>
<protein>
    <submittedName>
        <fullName evidence="1">Uncharacterized protein</fullName>
    </submittedName>
</protein>
<dbReference type="AlphaFoldDB" id="A0A556U3X1"/>
<accession>A0A556U3X1</accession>
<gene>
    <name evidence="1" type="ORF">Baya_7671</name>
</gene>
<keyword evidence="2" id="KW-1185">Reference proteome</keyword>
<reference evidence="1 2" key="1">
    <citation type="journal article" date="2019" name="Genome Biol. Evol.">
        <title>Whole-Genome Sequencing of the Giant Devil Catfish, Bagarius yarrelli.</title>
        <authorList>
            <person name="Jiang W."/>
            <person name="Lv Y."/>
            <person name="Cheng L."/>
            <person name="Yang K."/>
            <person name="Chao B."/>
            <person name="Wang X."/>
            <person name="Li Y."/>
            <person name="Pan X."/>
            <person name="You X."/>
            <person name="Zhang Y."/>
            <person name="Yang J."/>
            <person name="Li J."/>
            <person name="Zhang X."/>
            <person name="Liu S."/>
            <person name="Sun C."/>
            <person name="Yang J."/>
            <person name="Shi Q."/>
        </authorList>
    </citation>
    <scope>NUCLEOTIDE SEQUENCE [LARGE SCALE GENOMIC DNA]</scope>
    <source>
        <strain evidence="1">JWS20170419001</strain>
        <tissue evidence="1">Muscle</tissue>
    </source>
</reference>
<dbReference type="EMBL" id="VCAZ01000045">
    <property type="protein sequence ID" value="TSM44145.1"/>
    <property type="molecule type" value="Genomic_DNA"/>
</dbReference>
<evidence type="ECO:0000313" key="2">
    <source>
        <dbReference type="Proteomes" id="UP000319801"/>
    </source>
</evidence>
<dbReference type="Proteomes" id="UP000319801">
    <property type="component" value="Unassembled WGS sequence"/>
</dbReference>
<evidence type="ECO:0000313" key="1">
    <source>
        <dbReference type="EMBL" id="TSM44145.1"/>
    </source>
</evidence>
<comment type="caution">
    <text evidence="1">The sequence shown here is derived from an EMBL/GenBank/DDBJ whole genome shotgun (WGS) entry which is preliminary data.</text>
</comment>
<proteinExistence type="predicted"/>